<feature type="transmembrane region" description="Helical" evidence="1">
    <location>
        <begin position="33"/>
        <end position="54"/>
    </location>
</feature>
<keyword evidence="1" id="KW-0472">Membrane</keyword>
<accession>A0ABT5JRW2</accession>
<dbReference type="Proteomes" id="UP001216558">
    <property type="component" value="Unassembled WGS sequence"/>
</dbReference>
<keyword evidence="3" id="KW-1185">Reference proteome</keyword>
<feature type="transmembrane region" description="Helical" evidence="1">
    <location>
        <begin position="60"/>
        <end position="77"/>
    </location>
</feature>
<organism evidence="2 3">
    <name type="scientific">Erythrobacter fulvus</name>
    <dbReference type="NCBI Taxonomy" id="2987523"/>
    <lineage>
        <taxon>Bacteria</taxon>
        <taxon>Pseudomonadati</taxon>
        <taxon>Pseudomonadota</taxon>
        <taxon>Alphaproteobacteria</taxon>
        <taxon>Sphingomonadales</taxon>
        <taxon>Erythrobacteraceae</taxon>
        <taxon>Erythrobacter/Porphyrobacter group</taxon>
        <taxon>Erythrobacter</taxon>
    </lineage>
</organism>
<keyword evidence="1" id="KW-0812">Transmembrane</keyword>
<proteinExistence type="predicted"/>
<evidence type="ECO:0000313" key="2">
    <source>
        <dbReference type="EMBL" id="MDC8754873.1"/>
    </source>
</evidence>
<reference evidence="2 3" key="1">
    <citation type="submission" date="2022-10" db="EMBL/GenBank/DDBJ databases">
        <title>Erythrobacter sp. sf7 Genome sequencing.</title>
        <authorList>
            <person name="Park S."/>
        </authorList>
    </citation>
    <scope>NUCLEOTIDE SEQUENCE [LARGE SCALE GENOMIC DNA]</scope>
    <source>
        <strain evidence="3">sf7</strain>
    </source>
</reference>
<gene>
    <name evidence="2" type="ORF">OIK40_09495</name>
</gene>
<keyword evidence="1" id="KW-1133">Transmembrane helix</keyword>
<evidence type="ECO:0000313" key="3">
    <source>
        <dbReference type="Proteomes" id="UP001216558"/>
    </source>
</evidence>
<comment type="caution">
    <text evidence="2">The sequence shown here is derived from an EMBL/GenBank/DDBJ whole genome shotgun (WGS) entry which is preliminary data.</text>
</comment>
<evidence type="ECO:0000256" key="1">
    <source>
        <dbReference type="SAM" id="Phobius"/>
    </source>
</evidence>
<name>A0ABT5JRW2_9SPHN</name>
<protein>
    <submittedName>
        <fullName evidence="2">Uncharacterized protein</fullName>
    </submittedName>
</protein>
<sequence length="107" mass="12625">MMMRDEDKPFVMYRRGPWNFTITPRGTKGWTQFGVWMALFAVPTIAFAVFAERLEGRPEFWGALALYLVTVLVWSLASIRWMKARAEVIDVDKLLRQKREQDRKNGR</sequence>
<dbReference type="EMBL" id="JAQQXQ010000006">
    <property type="protein sequence ID" value="MDC8754873.1"/>
    <property type="molecule type" value="Genomic_DNA"/>
</dbReference>